<feature type="region of interest" description="Disordered" evidence="1">
    <location>
        <begin position="305"/>
        <end position="388"/>
    </location>
</feature>
<gene>
    <name evidence="2" type="ORF">ACFQWG_06475</name>
</gene>
<dbReference type="Gene3D" id="3.40.50.10900">
    <property type="entry name" value="PAC-like subunit"/>
    <property type="match status" value="1"/>
</dbReference>
<dbReference type="InterPro" id="IPR019151">
    <property type="entry name" value="Proteasome_assmbl_chaperone_2"/>
</dbReference>
<accession>A0ABW2SL53</accession>
<sequence length="388" mass="41523">MGNTARTGRGVGLYREGPASGAHAPILVTHFDGAMDAGAAGGLAIEQMMRSLGSQRVATFDSDLLIDYRSHRPVMSVEKWVTTDIEMPEIALDLIHDDMGHPILLLHGPEPDARWESFGDAVTALARAAGVEISFSLYGIPAGVPHTRPTPVHVQATDDSLIPDQPQMPGTMQFPAPVSGYLQDRLAGEGIEGATLIAAVPYYMAENSYPRAASALLTRLSDYADLSLPVGDLERGAAEEMEQVASLIEGNAEVTRTVEALEHHFDALEGGDDAGSAPTLPEDAWDGSSPEDIGDVIEAYLANRDRRERESDGDQTSEASQGQTEDGARTGGGTAMEEPRREPAGTEPRRPETIEDVLRRLGGAGSDGLRRARHRAENPWDQTGSEQP</sequence>
<dbReference type="RefSeq" id="WP_380973348.1">
    <property type="nucleotide sequence ID" value="NZ_JBHTEF010000001.1"/>
</dbReference>
<protein>
    <submittedName>
        <fullName evidence="2">PAC2 family protein</fullName>
    </submittedName>
</protein>
<dbReference type="EMBL" id="JBHTEF010000001">
    <property type="protein sequence ID" value="MFC7580842.1"/>
    <property type="molecule type" value="Genomic_DNA"/>
</dbReference>
<proteinExistence type="predicted"/>
<comment type="caution">
    <text evidence="2">The sequence shown here is derived from an EMBL/GenBank/DDBJ whole genome shotgun (WGS) entry which is preliminary data.</text>
</comment>
<evidence type="ECO:0000313" key="2">
    <source>
        <dbReference type="EMBL" id="MFC7580842.1"/>
    </source>
</evidence>
<dbReference type="Gene3D" id="1.10.287.100">
    <property type="match status" value="1"/>
</dbReference>
<reference evidence="3" key="1">
    <citation type="journal article" date="2019" name="Int. J. Syst. Evol. Microbiol.">
        <title>The Global Catalogue of Microorganisms (GCM) 10K type strain sequencing project: providing services to taxonomists for standard genome sequencing and annotation.</title>
        <authorList>
            <consortium name="The Broad Institute Genomics Platform"/>
            <consortium name="The Broad Institute Genome Sequencing Center for Infectious Disease"/>
            <person name="Wu L."/>
            <person name="Ma J."/>
        </authorList>
    </citation>
    <scope>NUCLEOTIDE SEQUENCE [LARGE SCALE GENOMIC DNA]</scope>
    <source>
        <strain evidence="3">CCUG 56698</strain>
    </source>
</reference>
<organism evidence="2 3">
    <name type="scientific">Schaalia naturae</name>
    <dbReference type="NCBI Taxonomy" id="635203"/>
    <lineage>
        <taxon>Bacteria</taxon>
        <taxon>Bacillati</taxon>
        <taxon>Actinomycetota</taxon>
        <taxon>Actinomycetes</taxon>
        <taxon>Actinomycetales</taxon>
        <taxon>Actinomycetaceae</taxon>
        <taxon>Schaalia</taxon>
    </lineage>
</organism>
<name>A0ABW2SL53_9ACTO</name>
<keyword evidence="3" id="KW-1185">Reference proteome</keyword>
<evidence type="ECO:0000313" key="3">
    <source>
        <dbReference type="Proteomes" id="UP001596527"/>
    </source>
</evidence>
<dbReference type="Pfam" id="PF09754">
    <property type="entry name" value="PAC2"/>
    <property type="match status" value="1"/>
</dbReference>
<feature type="compositionally biased region" description="Polar residues" evidence="1">
    <location>
        <begin position="314"/>
        <end position="324"/>
    </location>
</feature>
<dbReference type="InterPro" id="IPR038389">
    <property type="entry name" value="PSMG2_sf"/>
</dbReference>
<feature type="compositionally biased region" description="Basic and acidic residues" evidence="1">
    <location>
        <begin position="337"/>
        <end position="359"/>
    </location>
</feature>
<dbReference type="SUPFAM" id="SSF159659">
    <property type="entry name" value="Cgl1923-like"/>
    <property type="match status" value="1"/>
</dbReference>
<evidence type="ECO:0000256" key="1">
    <source>
        <dbReference type="SAM" id="MobiDB-lite"/>
    </source>
</evidence>
<dbReference type="Proteomes" id="UP001596527">
    <property type="component" value="Unassembled WGS sequence"/>
</dbReference>
<feature type="region of interest" description="Disordered" evidence="1">
    <location>
        <begin position="268"/>
        <end position="292"/>
    </location>
</feature>